<dbReference type="Proteomes" id="UP000694864">
    <property type="component" value="Chromosome 9"/>
</dbReference>
<evidence type="ECO:0000256" key="1">
    <source>
        <dbReference type="SAM" id="MobiDB-lite"/>
    </source>
</evidence>
<accession>A0ABM1QFX7</accession>
<keyword evidence="2" id="KW-1185">Reference proteome</keyword>
<proteinExistence type="predicted"/>
<organism evidence="2 3">
    <name type="scientific">Camelina sativa</name>
    <name type="common">False flax</name>
    <name type="synonym">Myagrum sativum</name>
    <dbReference type="NCBI Taxonomy" id="90675"/>
    <lineage>
        <taxon>Eukaryota</taxon>
        <taxon>Viridiplantae</taxon>
        <taxon>Streptophyta</taxon>
        <taxon>Embryophyta</taxon>
        <taxon>Tracheophyta</taxon>
        <taxon>Spermatophyta</taxon>
        <taxon>Magnoliopsida</taxon>
        <taxon>eudicotyledons</taxon>
        <taxon>Gunneridae</taxon>
        <taxon>Pentapetalae</taxon>
        <taxon>rosids</taxon>
        <taxon>malvids</taxon>
        <taxon>Brassicales</taxon>
        <taxon>Brassicaceae</taxon>
        <taxon>Camelineae</taxon>
        <taxon>Camelina</taxon>
    </lineage>
</organism>
<name>A0ABM1QFX7_CAMSA</name>
<dbReference type="RefSeq" id="XP_019085665.1">
    <property type="nucleotide sequence ID" value="XM_019230120.1"/>
</dbReference>
<evidence type="ECO:0000313" key="2">
    <source>
        <dbReference type="Proteomes" id="UP000694864"/>
    </source>
</evidence>
<gene>
    <name evidence="3" type="primary">LOC104714444</name>
</gene>
<dbReference type="GeneID" id="104714444"/>
<sequence>MAGIRMTSTSACSEICSSTARQIGSTKNSGYQEKFPRQNWPVGLIRRREHGEASQKADVDGSKLVDVKQGTKTVSEYHEEFIQKSRTLEGECHEEELAWLFQKGLRQELQEGVCAANWGWILCYVSDVANEAEKIEAKLNSSKGKLPPIFEESTNVDGGQSEDEVESKLAEPYDSEDDVKQNRSG</sequence>
<evidence type="ECO:0000313" key="3">
    <source>
        <dbReference type="RefSeq" id="XP_019085665.1"/>
    </source>
</evidence>
<reference evidence="3" key="2">
    <citation type="submission" date="2025-08" db="UniProtKB">
        <authorList>
            <consortium name="RefSeq"/>
        </authorList>
    </citation>
    <scope>IDENTIFICATION</scope>
    <source>
        <tissue evidence="3">Leaf</tissue>
    </source>
</reference>
<feature type="region of interest" description="Disordered" evidence="1">
    <location>
        <begin position="143"/>
        <end position="185"/>
    </location>
</feature>
<protein>
    <submittedName>
        <fullName evidence="3">Uncharacterized protein LOC104714444</fullName>
    </submittedName>
</protein>
<reference evidence="2" key="1">
    <citation type="journal article" date="2014" name="Nat. Commun.">
        <title>The emerging biofuel crop Camelina sativa retains a highly undifferentiated hexaploid genome structure.</title>
        <authorList>
            <person name="Kagale S."/>
            <person name="Koh C."/>
            <person name="Nixon J."/>
            <person name="Bollina V."/>
            <person name="Clarke W.E."/>
            <person name="Tuteja R."/>
            <person name="Spillane C."/>
            <person name="Robinson S.J."/>
            <person name="Links M.G."/>
            <person name="Clarke C."/>
            <person name="Higgins E.E."/>
            <person name="Huebert T."/>
            <person name="Sharpe A.G."/>
            <person name="Parkin I.A."/>
        </authorList>
    </citation>
    <scope>NUCLEOTIDE SEQUENCE [LARGE SCALE GENOMIC DNA]</scope>
    <source>
        <strain evidence="2">cv. DH55</strain>
    </source>
</reference>